<keyword evidence="3" id="KW-0333">Golgi apparatus</keyword>
<comment type="caution">
    <text evidence="7">The sequence shown here is derived from an EMBL/GenBank/DDBJ whole genome shotgun (WGS) entry which is preliminary data.</text>
</comment>
<keyword evidence="4" id="KW-0472">Membrane</keyword>
<feature type="region of interest" description="Disordered" evidence="5">
    <location>
        <begin position="252"/>
        <end position="391"/>
    </location>
</feature>
<evidence type="ECO:0000259" key="6">
    <source>
        <dbReference type="PROSITE" id="PS51865"/>
    </source>
</evidence>
<dbReference type="Pfam" id="PF04495">
    <property type="entry name" value="GRASP55_65"/>
    <property type="match status" value="1"/>
</dbReference>
<protein>
    <submittedName>
        <fullName evidence="7">Golgi reassembly stacking protein</fullName>
    </submittedName>
</protein>
<dbReference type="InterPro" id="IPR007583">
    <property type="entry name" value="GRASP55_65"/>
</dbReference>
<name>A0ABR1F260_9ASCO</name>
<dbReference type="InterPro" id="IPR036034">
    <property type="entry name" value="PDZ_sf"/>
</dbReference>
<feature type="domain" description="PDZ GRASP-type" evidence="6">
    <location>
        <begin position="121"/>
        <end position="210"/>
    </location>
</feature>
<dbReference type="PANTHER" id="PTHR12893:SF0">
    <property type="entry name" value="GRASP65"/>
    <property type="match status" value="1"/>
</dbReference>
<keyword evidence="2" id="KW-0677">Repeat</keyword>
<gene>
    <name evidence="7" type="ORF">BZA70DRAFT_282457</name>
</gene>
<keyword evidence="8" id="KW-1185">Reference proteome</keyword>
<sequence>MGNEQSMQGPRGGAVDSALLNSFGFHVLKILDGSLAAEAGFEPMFDFIVGINGHQIEESNPEPFVQEIQNCAGRSVRFAVFSYKGQQLRELSLSLPAISETTPKVELGMALQWAPLALSNLVFHVLDVQPASPAFMARLIPESDYIVGIEGFKLLSENALGEVLEANVDKDLTLRVYNADYDTVRLATIVPDRNWGGEGVLGCGIGFGFLHKIPAFNEQMPVPGETIFSADEEPEQESKDEDLFDPSAQIPQIGTAAPTTSTAPSTSAPSESHPEPQTSADPIPKTSTPPPTLSTSPQNLASSRVPPSPSEIVMPSYMRRKHHKPGAAAGQLDAYFDEQERISKEADTPAPTSSSSKASMPPPPPKDSEIRRKSASEEAQEENNESEDDVE</sequence>
<dbReference type="Gene3D" id="2.30.42.10">
    <property type="match status" value="2"/>
</dbReference>
<comment type="subcellular location">
    <subcellularLocation>
        <location evidence="1">Golgi apparatus membrane</location>
    </subcellularLocation>
</comment>
<reference evidence="7 8" key="1">
    <citation type="submission" date="2024-03" db="EMBL/GenBank/DDBJ databases">
        <title>Genome-scale model development and genomic sequencing of the oleaginous clade Lipomyces.</title>
        <authorList>
            <consortium name="Lawrence Berkeley National Laboratory"/>
            <person name="Czajka J.J."/>
            <person name="Han Y."/>
            <person name="Kim J."/>
            <person name="Mondo S.J."/>
            <person name="Hofstad B.A."/>
            <person name="Robles A."/>
            <person name="Haridas S."/>
            <person name="Riley R."/>
            <person name="LaButti K."/>
            <person name="Pangilinan J."/>
            <person name="Andreopoulos W."/>
            <person name="Lipzen A."/>
            <person name="Yan J."/>
            <person name="Wang M."/>
            <person name="Ng V."/>
            <person name="Grigoriev I.V."/>
            <person name="Spatafora J.W."/>
            <person name="Magnuson J.K."/>
            <person name="Baker S.E."/>
            <person name="Pomraning K.R."/>
        </authorList>
    </citation>
    <scope>NUCLEOTIDE SEQUENCE [LARGE SCALE GENOMIC DNA]</scope>
    <source>
        <strain evidence="7 8">Phaff 52-87</strain>
    </source>
</reference>
<evidence type="ECO:0000256" key="5">
    <source>
        <dbReference type="SAM" id="MobiDB-lite"/>
    </source>
</evidence>
<evidence type="ECO:0000313" key="7">
    <source>
        <dbReference type="EMBL" id="KAK7203934.1"/>
    </source>
</evidence>
<dbReference type="Proteomes" id="UP001498771">
    <property type="component" value="Unassembled WGS sequence"/>
</dbReference>
<feature type="compositionally biased region" description="Acidic residues" evidence="5">
    <location>
        <begin position="378"/>
        <end position="391"/>
    </location>
</feature>
<feature type="compositionally biased region" description="Low complexity" evidence="5">
    <location>
        <begin position="255"/>
        <end position="271"/>
    </location>
</feature>
<dbReference type="GeneID" id="90038792"/>
<dbReference type="InterPro" id="IPR024958">
    <property type="entry name" value="GRASP_PDZ"/>
</dbReference>
<organism evidence="7 8">
    <name type="scientific">Myxozyma melibiosi</name>
    <dbReference type="NCBI Taxonomy" id="54550"/>
    <lineage>
        <taxon>Eukaryota</taxon>
        <taxon>Fungi</taxon>
        <taxon>Dikarya</taxon>
        <taxon>Ascomycota</taxon>
        <taxon>Saccharomycotina</taxon>
        <taxon>Lipomycetes</taxon>
        <taxon>Lipomycetales</taxon>
        <taxon>Lipomycetaceae</taxon>
        <taxon>Myxozyma</taxon>
    </lineage>
</organism>
<evidence type="ECO:0000256" key="4">
    <source>
        <dbReference type="ARBA" id="ARBA00023136"/>
    </source>
</evidence>
<feature type="compositionally biased region" description="Low complexity" evidence="5">
    <location>
        <begin position="348"/>
        <end position="359"/>
    </location>
</feature>
<accession>A0ABR1F260</accession>
<feature type="compositionally biased region" description="Basic and acidic residues" evidence="5">
    <location>
        <begin position="338"/>
        <end position="347"/>
    </location>
</feature>
<evidence type="ECO:0000256" key="2">
    <source>
        <dbReference type="ARBA" id="ARBA00022737"/>
    </source>
</evidence>
<dbReference type="PANTHER" id="PTHR12893">
    <property type="entry name" value="GOLGI REASSEMBLY STACKING PROTEIN GRASP"/>
    <property type="match status" value="1"/>
</dbReference>
<proteinExistence type="predicted"/>
<dbReference type="EMBL" id="JBBJBU010000010">
    <property type="protein sequence ID" value="KAK7203934.1"/>
    <property type="molecule type" value="Genomic_DNA"/>
</dbReference>
<dbReference type="SUPFAM" id="SSF50156">
    <property type="entry name" value="PDZ domain-like"/>
    <property type="match status" value="2"/>
</dbReference>
<feature type="domain" description="PDZ GRASP-type" evidence="6">
    <location>
        <begin position="23"/>
        <end position="116"/>
    </location>
</feature>
<feature type="compositionally biased region" description="Basic and acidic residues" evidence="5">
    <location>
        <begin position="366"/>
        <end position="376"/>
    </location>
</feature>
<evidence type="ECO:0000256" key="1">
    <source>
        <dbReference type="ARBA" id="ARBA00004394"/>
    </source>
</evidence>
<evidence type="ECO:0000313" key="8">
    <source>
        <dbReference type="Proteomes" id="UP001498771"/>
    </source>
</evidence>
<dbReference type="RefSeq" id="XP_064766967.1">
    <property type="nucleotide sequence ID" value="XM_064913280.1"/>
</dbReference>
<dbReference type="PROSITE" id="PS51865">
    <property type="entry name" value="PDZ_GRASP"/>
    <property type="match status" value="2"/>
</dbReference>
<evidence type="ECO:0000256" key="3">
    <source>
        <dbReference type="ARBA" id="ARBA00023034"/>
    </source>
</evidence>